<dbReference type="GO" id="GO:0007059">
    <property type="term" value="P:chromosome segregation"/>
    <property type="evidence" value="ECO:0007669"/>
    <property type="project" value="TreeGrafter"/>
</dbReference>
<feature type="domain" description="ParB-like N-terminal" evidence="6">
    <location>
        <begin position="5"/>
        <end position="90"/>
    </location>
</feature>
<dbReference type="EMBL" id="FUWX01000019">
    <property type="protein sequence ID" value="SJZ99521.1"/>
    <property type="molecule type" value="Genomic_DNA"/>
</dbReference>
<dbReference type="PANTHER" id="PTHR33375">
    <property type="entry name" value="CHROMOSOME-PARTITIONING PROTEIN PARB-RELATED"/>
    <property type="match status" value="1"/>
</dbReference>
<evidence type="ECO:0000313" key="8">
    <source>
        <dbReference type="Proteomes" id="UP000191153"/>
    </source>
</evidence>
<dbReference type="PROSITE" id="PS00092">
    <property type="entry name" value="N6_MTASE"/>
    <property type="match status" value="1"/>
</dbReference>
<dbReference type="PRINTS" id="PR00506">
    <property type="entry name" value="D21N6MTFRASE"/>
</dbReference>
<sequence length="450" mass="52457">MEIKRYSPKELIKYQNNPLKHPKEQIDKIANSIKEYGFLIPIVIDENKIIVSGHGRLEAALKLELKEIPCIEAIHLTKGQIKAFRIADNKVREGSIWDEESLRREFEELDKLGLTLEETGFSLDELENIFPRDMKKLDSLEEDVVPEPREKPFSKLGDMWILGNHRLLCGDSTSQEDVKRLIGDERMDLMITDPPYNINYESENGLKIKNDNMESAKFYEFLLKFYENANSSLKEGAPFYVFYADLEAINFRKALEEAKLKLSQTLIWVKNGFNLSRQDYNWKHEPCLYGWKPGAGHYFIKDFTQSTVLEKELKNYKGLKKEELLKEIERLEREKDEYSTVIRENKPLRNDVHPTMKPLKLIGKLMVNSSKPGDKVIDFFGGSGSTLIAAEELGRKARLIEYDPIYVDVIVKRYMQVEERGAVMLVRKGKTYSYKNTEEMECRIVKTMYH</sequence>
<dbReference type="PIRSF" id="PIRSF036758">
    <property type="entry name" value="Aden_M_ParB"/>
    <property type="match status" value="1"/>
</dbReference>
<dbReference type="Gene3D" id="3.40.50.150">
    <property type="entry name" value="Vaccinia Virus protein VP39"/>
    <property type="match status" value="1"/>
</dbReference>
<evidence type="ECO:0000259" key="6">
    <source>
        <dbReference type="SMART" id="SM00470"/>
    </source>
</evidence>
<dbReference type="InterPro" id="IPR002052">
    <property type="entry name" value="DNA_methylase_N6_adenine_CS"/>
</dbReference>
<keyword evidence="4" id="KW-0949">S-adenosyl-L-methionine</keyword>
<evidence type="ECO:0000256" key="3">
    <source>
        <dbReference type="ARBA" id="ARBA00022679"/>
    </source>
</evidence>
<dbReference type="STRING" id="180163.SAMN02745174_02205"/>
<dbReference type="InterPro" id="IPR029063">
    <property type="entry name" value="SAM-dependent_MTases_sf"/>
</dbReference>
<dbReference type="OrthoDB" id="9800801at2"/>
<dbReference type="Gene3D" id="3.90.1530.10">
    <property type="entry name" value="Conserved hypothetical protein from pyrococcus furiosus pfu- 392566-001, ParB domain"/>
    <property type="match status" value="1"/>
</dbReference>
<keyword evidence="3" id="KW-0808">Transferase</keyword>
<dbReference type="SMART" id="SM00470">
    <property type="entry name" value="ParB"/>
    <property type="match status" value="1"/>
</dbReference>
<evidence type="ECO:0000256" key="2">
    <source>
        <dbReference type="ARBA" id="ARBA00022603"/>
    </source>
</evidence>
<gene>
    <name evidence="7" type="ORF">SAMN02745174_02205</name>
</gene>
<dbReference type="GO" id="GO:0005694">
    <property type="term" value="C:chromosome"/>
    <property type="evidence" value="ECO:0007669"/>
    <property type="project" value="TreeGrafter"/>
</dbReference>
<evidence type="ECO:0000256" key="5">
    <source>
        <dbReference type="SAM" id="Coils"/>
    </source>
</evidence>
<dbReference type="GO" id="GO:0032259">
    <property type="term" value="P:methylation"/>
    <property type="evidence" value="ECO:0007669"/>
    <property type="project" value="UniProtKB-KW"/>
</dbReference>
<dbReference type="CDD" id="cd16403">
    <property type="entry name" value="ParB_N_like_MT"/>
    <property type="match status" value="1"/>
</dbReference>
<dbReference type="Pfam" id="PF01555">
    <property type="entry name" value="N6_N4_Mtase"/>
    <property type="match status" value="1"/>
</dbReference>
<dbReference type="InterPro" id="IPR015840">
    <property type="entry name" value="DNA_MeTrfase_ParB"/>
</dbReference>
<organism evidence="7 8">
    <name type="scientific">Cetobacterium ceti</name>
    <dbReference type="NCBI Taxonomy" id="180163"/>
    <lineage>
        <taxon>Bacteria</taxon>
        <taxon>Fusobacteriati</taxon>
        <taxon>Fusobacteriota</taxon>
        <taxon>Fusobacteriia</taxon>
        <taxon>Fusobacteriales</taxon>
        <taxon>Fusobacteriaceae</taxon>
        <taxon>Cetobacterium</taxon>
    </lineage>
</organism>
<feature type="coiled-coil region" evidence="5">
    <location>
        <begin position="314"/>
        <end position="341"/>
    </location>
</feature>
<dbReference type="SUPFAM" id="SSF53335">
    <property type="entry name" value="S-adenosyl-L-methionine-dependent methyltransferases"/>
    <property type="match status" value="1"/>
</dbReference>
<evidence type="ECO:0000256" key="1">
    <source>
        <dbReference type="ARBA" id="ARBA00006594"/>
    </source>
</evidence>
<dbReference type="InterPro" id="IPR036086">
    <property type="entry name" value="ParB/Sulfiredoxin_sf"/>
</dbReference>
<dbReference type="RefSeq" id="WP_078694650.1">
    <property type="nucleotide sequence ID" value="NZ_FUWX01000019.1"/>
</dbReference>
<comment type="similarity">
    <text evidence="1">Belongs to the N(4)/N(6)-methyltransferase family.</text>
</comment>
<dbReference type="GO" id="GO:0008170">
    <property type="term" value="F:N-methyltransferase activity"/>
    <property type="evidence" value="ECO:0007669"/>
    <property type="project" value="InterPro"/>
</dbReference>
<dbReference type="Proteomes" id="UP000191153">
    <property type="component" value="Unassembled WGS sequence"/>
</dbReference>
<dbReference type="InterPro" id="IPR002295">
    <property type="entry name" value="N4/N6-MTase_EcoPI_Mod-like"/>
</dbReference>
<dbReference type="GO" id="GO:0045881">
    <property type="term" value="P:positive regulation of sporulation resulting in formation of a cellular spore"/>
    <property type="evidence" value="ECO:0007669"/>
    <property type="project" value="TreeGrafter"/>
</dbReference>
<keyword evidence="2 7" id="KW-0489">Methyltransferase</keyword>
<dbReference type="SUPFAM" id="SSF110849">
    <property type="entry name" value="ParB/Sulfiredoxin"/>
    <property type="match status" value="1"/>
</dbReference>
<dbReference type="GO" id="GO:0003677">
    <property type="term" value="F:DNA binding"/>
    <property type="evidence" value="ECO:0007669"/>
    <property type="project" value="InterPro"/>
</dbReference>
<dbReference type="Pfam" id="PF02195">
    <property type="entry name" value="ParB_N"/>
    <property type="match status" value="1"/>
</dbReference>
<proteinExistence type="inferred from homology"/>
<dbReference type="InterPro" id="IPR050336">
    <property type="entry name" value="Chromosome_partition/occlusion"/>
</dbReference>
<dbReference type="AlphaFoldDB" id="A0A1T4Q7K6"/>
<dbReference type="PANTHER" id="PTHR33375:SF1">
    <property type="entry name" value="CHROMOSOME-PARTITIONING PROTEIN PARB-RELATED"/>
    <property type="match status" value="1"/>
</dbReference>
<dbReference type="InterPro" id="IPR002941">
    <property type="entry name" value="DNA_methylase_N4/N6"/>
</dbReference>
<keyword evidence="8" id="KW-1185">Reference proteome</keyword>
<dbReference type="InterPro" id="IPR003115">
    <property type="entry name" value="ParB_N"/>
</dbReference>
<name>A0A1T4Q7K6_9FUSO</name>
<evidence type="ECO:0000313" key="7">
    <source>
        <dbReference type="EMBL" id="SJZ99521.1"/>
    </source>
</evidence>
<reference evidence="7 8" key="1">
    <citation type="submission" date="2017-02" db="EMBL/GenBank/DDBJ databases">
        <authorList>
            <person name="Peterson S.W."/>
        </authorList>
    </citation>
    <scope>NUCLEOTIDE SEQUENCE [LARGE SCALE GENOMIC DNA]</scope>
    <source>
        <strain evidence="7 8">ATCC 700028</strain>
    </source>
</reference>
<keyword evidence="5" id="KW-0175">Coiled coil</keyword>
<evidence type="ECO:0000256" key="4">
    <source>
        <dbReference type="ARBA" id="ARBA00022691"/>
    </source>
</evidence>
<protein>
    <submittedName>
        <fullName evidence="7">DNA modification methylase</fullName>
    </submittedName>
</protein>
<accession>A0A1T4Q7K6</accession>